<accession>A0A653TK84</accession>
<dbReference type="AlphaFoldDB" id="A0A653TK84"/>
<protein>
    <submittedName>
        <fullName evidence="1">Uncharacterized protein</fullName>
    </submittedName>
</protein>
<dbReference type="RefSeq" id="WP_087976845.1">
    <property type="nucleotide sequence ID" value="NZ_LR732831.1"/>
</dbReference>
<gene>
    <name evidence="1" type="ORF">BACI348_41615</name>
</gene>
<proteinExistence type="predicted"/>
<sequence length="94" mass="10682">MKNKFLEGDWIKASRKGKREPLNKEGYVLKVAQDDILVRFLSGNTLVVPKSWAESLGVALTEADLKALIDLSLDLRDEHLFRMCVRDLQALRGK</sequence>
<name>A0A653TK84_BACAB</name>
<evidence type="ECO:0000313" key="2">
    <source>
        <dbReference type="Proteomes" id="UP000433089"/>
    </source>
</evidence>
<reference evidence="1 2" key="1">
    <citation type="submission" date="2019-10" db="EMBL/GenBank/DDBJ databases">
        <authorList>
            <person name="Karimi E."/>
        </authorList>
    </citation>
    <scope>NUCLEOTIDE SEQUENCE [LARGE SCALE GENOMIC DNA]</scope>
    <source>
        <strain evidence="1">Bacillus sp. 348</strain>
    </source>
</reference>
<evidence type="ECO:0000313" key="1">
    <source>
        <dbReference type="EMBL" id="VXB81265.1"/>
    </source>
</evidence>
<dbReference type="Proteomes" id="UP000433089">
    <property type="component" value="Unassembled WGS sequence"/>
</dbReference>
<organism evidence="1 2">
    <name type="scientific">Bacillus altitudinis</name>
    <dbReference type="NCBI Taxonomy" id="293387"/>
    <lineage>
        <taxon>Bacteria</taxon>
        <taxon>Bacillati</taxon>
        <taxon>Bacillota</taxon>
        <taxon>Bacilli</taxon>
        <taxon>Bacillales</taxon>
        <taxon>Bacillaceae</taxon>
        <taxon>Bacillus</taxon>
    </lineage>
</organism>
<dbReference type="EMBL" id="CABWLH010000009">
    <property type="protein sequence ID" value="VXB81265.1"/>
    <property type="molecule type" value="Genomic_DNA"/>
</dbReference>